<protein>
    <submittedName>
        <fullName evidence="2">Uncharacterized protein</fullName>
    </submittedName>
</protein>
<keyword evidence="1" id="KW-1185">Reference proteome</keyword>
<dbReference type="Proteomes" id="UP000887565">
    <property type="component" value="Unplaced"/>
</dbReference>
<dbReference type="WBParaSite" id="nRc.2.0.1.t39681-RA">
    <property type="protein sequence ID" value="nRc.2.0.1.t39681-RA"/>
    <property type="gene ID" value="nRc.2.0.1.g39681"/>
</dbReference>
<proteinExistence type="predicted"/>
<organism evidence="1 2">
    <name type="scientific">Romanomermis culicivorax</name>
    <name type="common">Nematode worm</name>
    <dbReference type="NCBI Taxonomy" id="13658"/>
    <lineage>
        <taxon>Eukaryota</taxon>
        <taxon>Metazoa</taxon>
        <taxon>Ecdysozoa</taxon>
        <taxon>Nematoda</taxon>
        <taxon>Enoplea</taxon>
        <taxon>Dorylaimia</taxon>
        <taxon>Mermithida</taxon>
        <taxon>Mermithoidea</taxon>
        <taxon>Mermithidae</taxon>
        <taxon>Romanomermis</taxon>
    </lineage>
</organism>
<accession>A0A915KLM9</accession>
<reference evidence="2" key="1">
    <citation type="submission" date="2022-11" db="UniProtKB">
        <authorList>
            <consortium name="WormBaseParasite"/>
        </authorList>
    </citation>
    <scope>IDENTIFICATION</scope>
</reference>
<dbReference type="AlphaFoldDB" id="A0A915KLM9"/>
<name>A0A915KLM9_ROMCU</name>
<sequence>MGEIRTGGKRDLTISGNKDFRGKWKINSKSQNFPALCAGRAYNNYFLLGASARESSRHQEEPTTFCSSNLGECGVEDEEEPYEDQAMFDPHLEYGRSRSDLDLVGF</sequence>
<evidence type="ECO:0000313" key="2">
    <source>
        <dbReference type="WBParaSite" id="nRc.2.0.1.t39681-RA"/>
    </source>
</evidence>
<evidence type="ECO:0000313" key="1">
    <source>
        <dbReference type="Proteomes" id="UP000887565"/>
    </source>
</evidence>